<evidence type="ECO:0000313" key="1">
    <source>
        <dbReference type="EMBL" id="TGN08477.1"/>
    </source>
</evidence>
<dbReference type="RefSeq" id="WP_135765429.1">
    <property type="nucleotide sequence ID" value="NZ_RQHV01000061.1"/>
</dbReference>
<proteinExistence type="predicted"/>
<dbReference type="Proteomes" id="UP000298264">
    <property type="component" value="Unassembled WGS sequence"/>
</dbReference>
<organism evidence="1 2">
    <name type="scientific">Leptospira ilyithenensis</name>
    <dbReference type="NCBI Taxonomy" id="2484901"/>
    <lineage>
        <taxon>Bacteria</taxon>
        <taxon>Pseudomonadati</taxon>
        <taxon>Spirochaetota</taxon>
        <taxon>Spirochaetia</taxon>
        <taxon>Leptospirales</taxon>
        <taxon>Leptospiraceae</taxon>
        <taxon>Leptospira</taxon>
    </lineage>
</organism>
<accession>A0A4R9LP04</accession>
<reference evidence="1" key="1">
    <citation type="journal article" date="2019" name="PLoS Negl. Trop. Dis.">
        <title>Revisiting the worldwide diversity of Leptospira species in the environment.</title>
        <authorList>
            <person name="Vincent A.T."/>
            <person name="Schiettekatte O."/>
            <person name="Bourhy P."/>
            <person name="Veyrier F.J."/>
            <person name="Picardeau M."/>
        </authorList>
    </citation>
    <scope>NUCLEOTIDE SEQUENCE [LARGE SCALE GENOMIC DNA]</scope>
    <source>
        <strain evidence="1">201400974</strain>
    </source>
</reference>
<name>A0A4R9LP04_9LEPT</name>
<sequence length="92" mass="11040">MLEQGIDFRAITDHAKGKNLRIEDELRHQIYPLGSVQHIKRWGFSFFLRKMDSITDKARFQRMHIIKLKNYDALETGKDFLLKEGKEWKKSF</sequence>
<gene>
    <name evidence="1" type="ORF">EHS11_16410</name>
</gene>
<evidence type="ECO:0000313" key="2">
    <source>
        <dbReference type="Proteomes" id="UP000298264"/>
    </source>
</evidence>
<comment type="caution">
    <text evidence="1">The sequence shown here is derived from an EMBL/GenBank/DDBJ whole genome shotgun (WGS) entry which is preliminary data.</text>
</comment>
<protein>
    <submittedName>
        <fullName evidence="1">Uncharacterized protein</fullName>
    </submittedName>
</protein>
<dbReference type="AlphaFoldDB" id="A0A4R9LP04"/>
<keyword evidence="2" id="KW-1185">Reference proteome</keyword>
<dbReference type="EMBL" id="RQHV01000061">
    <property type="protein sequence ID" value="TGN08477.1"/>
    <property type="molecule type" value="Genomic_DNA"/>
</dbReference>